<proteinExistence type="predicted"/>
<dbReference type="EMBL" id="CP096658">
    <property type="protein sequence ID" value="UPW01368.1"/>
    <property type="molecule type" value="Genomic_DNA"/>
</dbReference>
<dbReference type="Proteomes" id="UP000830434">
    <property type="component" value="Chromosome"/>
</dbReference>
<dbReference type="AlphaFoldDB" id="A0A8U0IKT5"/>
<name>A0A8U0IKT5_9EURY</name>
<dbReference type="RefSeq" id="WP_248655770.1">
    <property type="nucleotide sequence ID" value="NZ_CP096658.1"/>
</dbReference>
<feature type="domain" description="DUF8154" evidence="1">
    <location>
        <begin position="1"/>
        <end position="161"/>
    </location>
</feature>
<dbReference type="Pfam" id="PF26481">
    <property type="entry name" value="DUF8154"/>
    <property type="match status" value="1"/>
</dbReference>
<organism evidence="2 3">
    <name type="scientific">Halorussus gelatinilyticus</name>
    <dbReference type="NCBI Taxonomy" id="2937524"/>
    <lineage>
        <taxon>Archaea</taxon>
        <taxon>Methanobacteriati</taxon>
        <taxon>Methanobacteriota</taxon>
        <taxon>Stenosarchaea group</taxon>
        <taxon>Halobacteria</taxon>
        <taxon>Halobacteriales</taxon>
        <taxon>Haladaptataceae</taxon>
        <taxon>Halorussus</taxon>
    </lineage>
</organism>
<sequence length="164" mass="18842">MENSEIEDLLDQATSLFERPGENFEAGLDVDDPDLLQLRKACRLIDAAKFLQDRNGYYTVIVETSFAAIERTIQFYLLDTGLLHEDEYVNHAEVYERGTEAGLYSQEFAGKLDNLWRNNRSDTYYREGVATEERAEKMLELADAIHGHILHLAGEQHECVCDHQ</sequence>
<dbReference type="InterPro" id="IPR058467">
    <property type="entry name" value="DUF8154"/>
</dbReference>
<protein>
    <recommendedName>
        <fullName evidence="1">DUF8154 domain-containing protein</fullName>
    </recommendedName>
</protein>
<evidence type="ECO:0000313" key="2">
    <source>
        <dbReference type="EMBL" id="UPW01368.1"/>
    </source>
</evidence>
<accession>A0A8U0IKT5</accession>
<gene>
    <name evidence="2" type="ORF">M0R88_04510</name>
</gene>
<keyword evidence="3" id="KW-1185">Reference proteome</keyword>
<dbReference type="KEGG" id="haxz:M0R88_04510"/>
<evidence type="ECO:0000259" key="1">
    <source>
        <dbReference type="Pfam" id="PF26481"/>
    </source>
</evidence>
<dbReference type="GeneID" id="72189091"/>
<reference evidence="2" key="1">
    <citation type="submission" date="2022-04" db="EMBL/GenBank/DDBJ databases">
        <title>Diverse halophilic archaea isolated from saline environments.</title>
        <authorList>
            <person name="Cui H.-L."/>
        </authorList>
    </citation>
    <scope>NUCLEOTIDE SEQUENCE</scope>
    <source>
        <strain evidence="2">XZYJT40</strain>
    </source>
</reference>
<evidence type="ECO:0000313" key="3">
    <source>
        <dbReference type="Proteomes" id="UP000830434"/>
    </source>
</evidence>